<proteinExistence type="predicted"/>
<accession>A0A8J4X9X2</accession>
<comment type="caution">
    <text evidence="2">The sequence shown here is derived from an EMBL/GenBank/DDBJ whole genome shotgun (WGS) entry which is preliminary data.</text>
</comment>
<evidence type="ECO:0000313" key="2">
    <source>
        <dbReference type="EMBL" id="KAF5907079.1"/>
    </source>
</evidence>
<feature type="compositionally biased region" description="Low complexity" evidence="1">
    <location>
        <begin position="1"/>
        <end position="14"/>
    </location>
</feature>
<dbReference type="Proteomes" id="UP000727407">
    <property type="component" value="Unassembled WGS sequence"/>
</dbReference>
<reference evidence="2" key="1">
    <citation type="submission" date="2020-07" db="EMBL/GenBank/DDBJ databases">
        <title>Clarias magur genome sequencing, assembly and annotation.</title>
        <authorList>
            <person name="Kushwaha B."/>
            <person name="Kumar R."/>
            <person name="Das P."/>
            <person name="Joshi C.G."/>
            <person name="Kumar D."/>
            <person name="Nagpure N.S."/>
            <person name="Pandey M."/>
            <person name="Agarwal S."/>
            <person name="Srivastava S."/>
            <person name="Singh M."/>
            <person name="Sahoo L."/>
            <person name="Jayasankar P."/>
            <person name="Meher P.K."/>
            <person name="Koringa P.G."/>
            <person name="Iquebal M.A."/>
            <person name="Das S.P."/>
            <person name="Bit A."/>
            <person name="Patnaik S."/>
            <person name="Patel N."/>
            <person name="Shah T.M."/>
            <person name="Hinsu A."/>
            <person name="Jena J.K."/>
        </authorList>
    </citation>
    <scope>NUCLEOTIDE SEQUENCE</scope>
    <source>
        <strain evidence="2">CIFAMagur01</strain>
        <tissue evidence="2">Testis</tissue>
    </source>
</reference>
<protein>
    <submittedName>
        <fullName evidence="2">Uncharacterized protein</fullName>
    </submittedName>
</protein>
<feature type="compositionally biased region" description="Basic and acidic residues" evidence="1">
    <location>
        <begin position="15"/>
        <end position="27"/>
    </location>
</feature>
<sequence length="136" mass="15188">MPSSGSSLSLSMLQSDRRVQGGGHRESEARNYNTCVSMISPTQRTKTEHIKSFYCVFWSSLATMFYSKTLVEASQEGNASRKKFLHKSTNTSSDIRFLLKEFWCSDSGLFTPQHNPTSHSSPLVLHPGGSWCISSM</sequence>
<evidence type="ECO:0000256" key="1">
    <source>
        <dbReference type="SAM" id="MobiDB-lite"/>
    </source>
</evidence>
<keyword evidence="3" id="KW-1185">Reference proteome</keyword>
<evidence type="ECO:0000313" key="3">
    <source>
        <dbReference type="Proteomes" id="UP000727407"/>
    </source>
</evidence>
<feature type="region of interest" description="Disordered" evidence="1">
    <location>
        <begin position="1"/>
        <end position="27"/>
    </location>
</feature>
<gene>
    <name evidence="2" type="ORF">DAT39_003158</name>
</gene>
<name>A0A8J4X9X2_CLAMG</name>
<organism evidence="2 3">
    <name type="scientific">Clarias magur</name>
    <name type="common">Asian catfish</name>
    <name type="synonym">Macropteronotus magur</name>
    <dbReference type="NCBI Taxonomy" id="1594786"/>
    <lineage>
        <taxon>Eukaryota</taxon>
        <taxon>Metazoa</taxon>
        <taxon>Chordata</taxon>
        <taxon>Craniata</taxon>
        <taxon>Vertebrata</taxon>
        <taxon>Euteleostomi</taxon>
        <taxon>Actinopterygii</taxon>
        <taxon>Neopterygii</taxon>
        <taxon>Teleostei</taxon>
        <taxon>Ostariophysi</taxon>
        <taxon>Siluriformes</taxon>
        <taxon>Clariidae</taxon>
        <taxon>Clarias</taxon>
    </lineage>
</organism>
<dbReference type="AlphaFoldDB" id="A0A8J4X9X2"/>
<dbReference type="EMBL" id="QNUK01000025">
    <property type="protein sequence ID" value="KAF5907079.1"/>
    <property type="molecule type" value="Genomic_DNA"/>
</dbReference>